<feature type="transmembrane region" description="Helical" evidence="1">
    <location>
        <begin position="112"/>
        <end position="137"/>
    </location>
</feature>
<protein>
    <submittedName>
        <fullName evidence="2">Uncharacterized protein</fullName>
    </submittedName>
</protein>
<keyword evidence="1" id="KW-0812">Transmembrane</keyword>
<sequence>MNQKIKFLFLILFFGNLMLFPFSSLAGEYKLNDGTIVHYEGLVPCGYDLNKDGEMQYYENCQLCHFFVMGKGILDFVLEIIIIIAVLMFVYGGITFIIATGDPGKFSKGKDIIQAAVIGVVIILAAWIVVNTIFLLIGVADWTGLREGWFKIDCPITIASLPTPPLTSGSCETGCDFLAMGPCTADKPNITSVSGGVCCCPDVSASSIDLTLNLNFQGFSSDGDPEFRGADILGTTDVPDAP</sequence>
<keyword evidence="1" id="KW-0472">Membrane</keyword>
<dbReference type="EMBL" id="PCRP01000018">
    <property type="protein sequence ID" value="PIP23818.1"/>
    <property type="molecule type" value="Genomic_DNA"/>
</dbReference>
<name>A0A2G9YX39_9BACT</name>
<proteinExistence type="predicted"/>
<feature type="transmembrane region" description="Helical" evidence="1">
    <location>
        <begin position="76"/>
        <end position="100"/>
    </location>
</feature>
<comment type="caution">
    <text evidence="2">The sequence shown here is derived from an EMBL/GenBank/DDBJ whole genome shotgun (WGS) entry which is preliminary data.</text>
</comment>
<organism evidence="2 3">
    <name type="scientific">Candidatus Nealsonbacteria bacterium CG23_combo_of_CG06-09_8_20_14_all_38_19</name>
    <dbReference type="NCBI Taxonomy" id="1974721"/>
    <lineage>
        <taxon>Bacteria</taxon>
        <taxon>Candidatus Nealsoniibacteriota</taxon>
    </lineage>
</organism>
<evidence type="ECO:0000313" key="3">
    <source>
        <dbReference type="Proteomes" id="UP000230273"/>
    </source>
</evidence>
<dbReference type="InterPro" id="IPR043993">
    <property type="entry name" value="T4SS_pilin"/>
</dbReference>
<dbReference type="Pfam" id="PF18895">
    <property type="entry name" value="T4SS_pilin"/>
    <property type="match status" value="1"/>
</dbReference>
<keyword evidence="1" id="KW-1133">Transmembrane helix</keyword>
<dbReference type="AlphaFoldDB" id="A0A2G9YX39"/>
<evidence type="ECO:0000313" key="2">
    <source>
        <dbReference type="EMBL" id="PIP23818.1"/>
    </source>
</evidence>
<gene>
    <name evidence="2" type="ORF">COX36_01255</name>
</gene>
<reference evidence="2 3" key="1">
    <citation type="submission" date="2017-09" db="EMBL/GenBank/DDBJ databases">
        <title>Depth-based differentiation of microbial function through sediment-hosted aquifers and enrichment of novel symbionts in the deep terrestrial subsurface.</title>
        <authorList>
            <person name="Probst A.J."/>
            <person name="Ladd B."/>
            <person name="Jarett J.K."/>
            <person name="Geller-Mcgrath D.E."/>
            <person name="Sieber C.M."/>
            <person name="Emerson J.B."/>
            <person name="Anantharaman K."/>
            <person name="Thomas B.C."/>
            <person name="Malmstrom R."/>
            <person name="Stieglmeier M."/>
            <person name="Klingl A."/>
            <person name="Woyke T."/>
            <person name="Ryan C.M."/>
            <person name="Banfield J.F."/>
        </authorList>
    </citation>
    <scope>NUCLEOTIDE SEQUENCE [LARGE SCALE GENOMIC DNA]</scope>
    <source>
        <strain evidence="2">CG23_combo_of_CG06-09_8_20_14_all_38_19</strain>
    </source>
</reference>
<dbReference type="Proteomes" id="UP000230273">
    <property type="component" value="Unassembled WGS sequence"/>
</dbReference>
<accession>A0A2G9YX39</accession>
<evidence type="ECO:0000256" key="1">
    <source>
        <dbReference type="SAM" id="Phobius"/>
    </source>
</evidence>